<gene>
    <name evidence="9" type="ORF">RM445_23805</name>
</gene>
<dbReference type="EMBL" id="JAVREJ010000019">
    <property type="protein sequence ID" value="MDT0352554.1"/>
    <property type="molecule type" value="Genomic_DNA"/>
</dbReference>
<dbReference type="SUPFAM" id="SSF142764">
    <property type="entry name" value="YgbK-like"/>
    <property type="match status" value="1"/>
</dbReference>
<dbReference type="InterPro" id="IPR037051">
    <property type="entry name" value="4-carb_acid_sugar_kinase_N_sf"/>
</dbReference>
<dbReference type="InterPro" id="IPR031475">
    <property type="entry name" value="NBD_C"/>
</dbReference>
<dbReference type="Pfam" id="PF07005">
    <property type="entry name" value="SBD_N"/>
    <property type="match status" value="1"/>
</dbReference>
<protein>
    <submittedName>
        <fullName evidence="9">Four-carbon acid sugar kinase family protein</fullName>
    </submittedName>
</protein>
<dbReference type="Pfam" id="PF17042">
    <property type="entry name" value="NBD_C"/>
    <property type="match status" value="1"/>
</dbReference>
<reference evidence="10" key="1">
    <citation type="submission" date="2023-07" db="EMBL/GenBank/DDBJ databases">
        <title>30 novel species of actinomycetes from the DSMZ collection.</title>
        <authorList>
            <person name="Nouioui I."/>
        </authorList>
    </citation>
    <scope>NUCLEOTIDE SEQUENCE [LARGE SCALE GENOMIC DNA]</scope>
    <source>
        <strain evidence="10">DSM 45834</strain>
    </source>
</reference>
<keyword evidence="3" id="KW-0547">Nucleotide-binding</keyword>
<evidence type="ECO:0000256" key="2">
    <source>
        <dbReference type="ARBA" id="ARBA00022679"/>
    </source>
</evidence>
<keyword evidence="4 9" id="KW-0418">Kinase</keyword>
<evidence type="ECO:0000256" key="3">
    <source>
        <dbReference type="ARBA" id="ARBA00022741"/>
    </source>
</evidence>
<feature type="domain" description="Four-carbon acid sugar kinase nucleotide binding" evidence="8">
    <location>
        <begin position="263"/>
        <end position="423"/>
    </location>
</feature>
<proteinExistence type="inferred from homology"/>
<dbReference type="InterPro" id="IPR010737">
    <property type="entry name" value="4-carb_acid_sugar_kinase_N"/>
</dbReference>
<evidence type="ECO:0000313" key="10">
    <source>
        <dbReference type="Proteomes" id="UP001183202"/>
    </source>
</evidence>
<name>A0ABU2NIW3_9PSEU</name>
<evidence type="ECO:0000256" key="5">
    <source>
        <dbReference type="ARBA" id="ARBA00022840"/>
    </source>
</evidence>
<evidence type="ECO:0000256" key="1">
    <source>
        <dbReference type="ARBA" id="ARBA00005715"/>
    </source>
</evidence>
<evidence type="ECO:0000313" key="9">
    <source>
        <dbReference type="EMBL" id="MDT0352554.1"/>
    </source>
</evidence>
<keyword evidence="2" id="KW-0808">Transferase</keyword>
<keyword evidence="5" id="KW-0067">ATP-binding</keyword>
<feature type="domain" description="Four-carbon acid sugar kinase N-terminal" evidence="7">
    <location>
        <begin position="5"/>
        <end position="241"/>
    </location>
</feature>
<evidence type="ECO:0000256" key="4">
    <source>
        <dbReference type="ARBA" id="ARBA00022777"/>
    </source>
</evidence>
<dbReference type="GO" id="GO:0016301">
    <property type="term" value="F:kinase activity"/>
    <property type="evidence" value="ECO:0007669"/>
    <property type="project" value="UniProtKB-KW"/>
</dbReference>
<dbReference type="InterPro" id="IPR042213">
    <property type="entry name" value="NBD_C_sf"/>
</dbReference>
<dbReference type="RefSeq" id="WP_311559114.1">
    <property type="nucleotide sequence ID" value="NZ_JAVREJ010000019.1"/>
</dbReference>
<dbReference type="Gene3D" id="3.40.980.20">
    <property type="entry name" value="Four-carbon acid sugar kinase, nucleotide binding domain"/>
    <property type="match status" value="1"/>
</dbReference>
<keyword evidence="6" id="KW-0119">Carbohydrate metabolism</keyword>
<evidence type="ECO:0000259" key="8">
    <source>
        <dbReference type="Pfam" id="PF17042"/>
    </source>
</evidence>
<evidence type="ECO:0000256" key="6">
    <source>
        <dbReference type="ARBA" id="ARBA00023277"/>
    </source>
</evidence>
<keyword evidence="10" id="KW-1185">Reference proteome</keyword>
<organism evidence="9 10">
    <name type="scientific">Pseudonocardia charpentierae</name>
    <dbReference type="NCBI Taxonomy" id="3075545"/>
    <lineage>
        <taxon>Bacteria</taxon>
        <taxon>Bacillati</taxon>
        <taxon>Actinomycetota</taxon>
        <taxon>Actinomycetes</taxon>
        <taxon>Pseudonocardiales</taxon>
        <taxon>Pseudonocardiaceae</taxon>
        <taxon>Pseudonocardia</taxon>
    </lineage>
</organism>
<comment type="caution">
    <text evidence="9">The sequence shown here is derived from an EMBL/GenBank/DDBJ whole genome shotgun (WGS) entry which is preliminary data.</text>
</comment>
<dbReference type="Proteomes" id="UP001183202">
    <property type="component" value="Unassembled WGS sequence"/>
</dbReference>
<sequence length="433" mass="45062">MATFGFVADDLTGASDVLAQAHRYGLEAALVIGDAPLPTDVDVVGIAGPARSLGGAAFDDVVRRDLARIAEIDLDVLLYKVCSTFDSSPTLGSIGRGIELLHEQFGDHGPIPVAPAQPGFGRFTAFSDHYATFGGEIHRLDRHPVMSQHPSTPMHEADLRRVLTAQLTSGAAVGSIHLPAYDTGTFTDLWTDRRSDPDLAAFVVDAVGEQHMDAIARALHHPGNDARPALVVGSGGIMAALARTASGEPSRTPGPQRASGPVLAVSASASSVTADQLEDAIKHGWVDVPVATDLLRAHDDALVTALDEQVSAALSAGHDVVVHATRGTSDPRYTAAGPVDPAYLGSLIGALAGRMARAGLTRDVAVFGGDTSSHALIAMGVRELRVSNQFVTAGPICRTDDRAAVAGCRLLLKGGQVGPPDILRRFAGQATHH</sequence>
<dbReference type="Gene3D" id="3.40.50.10840">
    <property type="entry name" value="Putative sugar-binding, N-terminal domain"/>
    <property type="match status" value="1"/>
</dbReference>
<comment type="similarity">
    <text evidence="1">Belongs to the four-carbon acid sugar kinase family.</text>
</comment>
<accession>A0ABU2NIW3</accession>
<evidence type="ECO:0000259" key="7">
    <source>
        <dbReference type="Pfam" id="PF07005"/>
    </source>
</evidence>